<name>A0A1X2BWG2_9MYCO</name>
<accession>A0A1X2BWG2</accession>
<dbReference type="AlphaFoldDB" id="A0A1X2BWG2"/>
<dbReference type="OrthoDB" id="176190at2"/>
<organism evidence="1 2">
    <name type="scientific">Mycobacterium riyadhense</name>
    <dbReference type="NCBI Taxonomy" id="486698"/>
    <lineage>
        <taxon>Bacteria</taxon>
        <taxon>Bacillati</taxon>
        <taxon>Actinomycetota</taxon>
        <taxon>Actinomycetes</taxon>
        <taxon>Mycobacteriales</taxon>
        <taxon>Mycobacteriaceae</taxon>
        <taxon>Mycobacterium</taxon>
    </lineage>
</organism>
<evidence type="ECO:0000313" key="2">
    <source>
        <dbReference type="Proteomes" id="UP000193087"/>
    </source>
</evidence>
<protein>
    <submittedName>
        <fullName evidence="1">Uncharacterized protein</fullName>
    </submittedName>
</protein>
<comment type="caution">
    <text evidence="1">The sequence shown here is derived from an EMBL/GenBank/DDBJ whole genome shotgun (WGS) entry which is preliminary data.</text>
</comment>
<evidence type="ECO:0000313" key="1">
    <source>
        <dbReference type="EMBL" id="ORW67958.1"/>
    </source>
</evidence>
<dbReference type="GeneID" id="93494443"/>
<reference evidence="1 2" key="1">
    <citation type="submission" date="2016-01" db="EMBL/GenBank/DDBJ databases">
        <title>The new phylogeny of the genus Mycobacterium.</title>
        <authorList>
            <person name="Tarcisio F."/>
            <person name="Conor M."/>
            <person name="Antonella G."/>
            <person name="Elisabetta G."/>
            <person name="Giulia F.S."/>
            <person name="Sara T."/>
            <person name="Anna F."/>
            <person name="Clotilde B."/>
            <person name="Roberto B."/>
            <person name="Veronica D.S."/>
            <person name="Fabio R."/>
            <person name="Monica P."/>
            <person name="Olivier J."/>
            <person name="Enrico T."/>
            <person name="Nicola S."/>
        </authorList>
    </citation>
    <scope>NUCLEOTIDE SEQUENCE [LARGE SCALE GENOMIC DNA]</scope>
    <source>
        <strain evidence="1 2">DSM 45176</strain>
    </source>
</reference>
<gene>
    <name evidence="1" type="ORF">AWC22_27185</name>
</gene>
<dbReference type="Proteomes" id="UP000193087">
    <property type="component" value="Unassembled WGS sequence"/>
</dbReference>
<proteinExistence type="predicted"/>
<dbReference type="RefSeq" id="WP_085252222.1">
    <property type="nucleotide sequence ID" value="NZ_CAJMWJ010000001.1"/>
</dbReference>
<keyword evidence="2" id="KW-1185">Reference proteome</keyword>
<dbReference type="EMBL" id="LQPQ01000177">
    <property type="protein sequence ID" value="ORW67958.1"/>
    <property type="molecule type" value="Genomic_DNA"/>
</dbReference>
<sequence>MSAWRPAPVFQTYQALTPMLDGLNGKSPAKGPQFVLSRSSAASPATGLDGRLGVQESLKYSRALLCNYILSGIEDRWALFTRTGPHGGPLTKLSEIPVQEREAIKVPVPCGPDKGVLMGIDLDLSVKDLLFQGEVLPLTTLTLVVDGVTYRLIAKNAAEPFLVSTPASVAGTNLQIHAQRIGVGRSINLDQPFATARLRFYEMPVGP</sequence>
<dbReference type="STRING" id="486698.AWC22_27185"/>